<dbReference type="GO" id="GO:0016798">
    <property type="term" value="F:hydrolase activity, acting on glycosyl bonds"/>
    <property type="evidence" value="ECO:0007669"/>
    <property type="project" value="UniProtKB-KW"/>
</dbReference>
<evidence type="ECO:0000256" key="1">
    <source>
        <dbReference type="ARBA" id="ARBA00023295"/>
    </source>
</evidence>
<feature type="signal peptide" evidence="4">
    <location>
        <begin position="1"/>
        <end position="31"/>
    </location>
</feature>
<evidence type="ECO:0000256" key="2">
    <source>
        <dbReference type="ARBA" id="ARBA00023326"/>
    </source>
</evidence>
<proteinExistence type="predicted"/>
<evidence type="ECO:0000259" key="5">
    <source>
        <dbReference type="SMART" id="SM00060"/>
    </source>
</evidence>
<evidence type="ECO:0000313" key="7">
    <source>
        <dbReference type="Proteomes" id="UP000291838"/>
    </source>
</evidence>
<feature type="domain" description="Fibronectin type-III" evidence="5">
    <location>
        <begin position="34"/>
        <end position="122"/>
    </location>
</feature>
<feature type="domain" description="Fibronectin type-III" evidence="5">
    <location>
        <begin position="253"/>
        <end position="344"/>
    </location>
</feature>
<evidence type="ECO:0000313" key="6">
    <source>
        <dbReference type="EMBL" id="RYB90727.1"/>
    </source>
</evidence>
<dbReference type="Proteomes" id="UP000291838">
    <property type="component" value="Unassembled WGS sequence"/>
</dbReference>
<dbReference type="AlphaFoldDB" id="A0A4Q2RPF6"/>
<dbReference type="EMBL" id="SDWS01000004">
    <property type="protein sequence ID" value="RYB90727.1"/>
    <property type="molecule type" value="Genomic_DNA"/>
</dbReference>
<evidence type="ECO:0000256" key="3">
    <source>
        <dbReference type="SAM" id="MobiDB-lite"/>
    </source>
</evidence>
<feature type="chain" id="PRO_5021001901" description="Fibronectin type-III domain-containing protein" evidence="4">
    <location>
        <begin position="32"/>
        <end position="475"/>
    </location>
</feature>
<dbReference type="RefSeq" id="WP_129475351.1">
    <property type="nucleotide sequence ID" value="NZ_SDWS01000004.1"/>
</dbReference>
<dbReference type="InterPro" id="IPR036116">
    <property type="entry name" value="FN3_sf"/>
</dbReference>
<comment type="caution">
    <text evidence="6">The sequence shown here is derived from an EMBL/GenBank/DDBJ whole genome shotgun (WGS) entry which is preliminary data.</text>
</comment>
<keyword evidence="4" id="KW-0732">Signal</keyword>
<dbReference type="Gene3D" id="2.60.40.10">
    <property type="entry name" value="Immunoglobulins"/>
    <property type="match status" value="1"/>
</dbReference>
<feature type="domain" description="Fibronectin type-III" evidence="5">
    <location>
        <begin position="149"/>
        <end position="239"/>
    </location>
</feature>
<feature type="region of interest" description="Disordered" evidence="3">
    <location>
        <begin position="354"/>
        <end position="379"/>
    </location>
</feature>
<dbReference type="OrthoDB" id="1735978at2"/>
<keyword evidence="1" id="KW-0326">Glycosidase</keyword>
<name>A0A4Q2RPF6_9ACTN</name>
<evidence type="ECO:0000256" key="4">
    <source>
        <dbReference type="SAM" id="SignalP"/>
    </source>
</evidence>
<keyword evidence="1" id="KW-0378">Hydrolase</keyword>
<keyword evidence="2" id="KW-0624">Polysaccharide degradation</keyword>
<dbReference type="InterPro" id="IPR003961">
    <property type="entry name" value="FN3_dom"/>
</dbReference>
<protein>
    <recommendedName>
        <fullName evidence="5">Fibronectin type-III domain-containing protein</fullName>
    </recommendedName>
</protein>
<feature type="domain" description="Fibronectin type-III" evidence="5">
    <location>
        <begin position="369"/>
        <end position="458"/>
    </location>
</feature>
<keyword evidence="7" id="KW-1185">Reference proteome</keyword>
<gene>
    <name evidence="6" type="ORF">EUA06_10590</name>
</gene>
<dbReference type="SMART" id="SM00060">
    <property type="entry name" value="FN3"/>
    <property type="match status" value="4"/>
</dbReference>
<dbReference type="SUPFAM" id="SSF49265">
    <property type="entry name" value="Fibronectin type III"/>
    <property type="match status" value="2"/>
</dbReference>
<reference evidence="6 7" key="1">
    <citation type="submission" date="2019-01" db="EMBL/GenBank/DDBJ databases">
        <title>Novel species of Nocardioides.</title>
        <authorList>
            <person name="Liu Q."/>
            <person name="Xin Y.-H."/>
        </authorList>
    </citation>
    <scope>NUCLEOTIDE SEQUENCE [LARGE SCALE GENOMIC DNA]</scope>
    <source>
        <strain evidence="6 7">HLT3-15</strain>
    </source>
</reference>
<dbReference type="CDD" id="cd00063">
    <property type="entry name" value="FN3"/>
    <property type="match status" value="1"/>
</dbReference>
<sequence length="475" mass="49028">MRTAGRRWGAALATMGVTVAMLAASAGAAVAAAPAAPSMYATPTAVTTSTISVRFLRSPAPDRVCKPDIGYEVLGGTFADWRDVGGFPNAPCDDPDPGYKFNGLAAGTVYTFSVRAYRITDGVKEYSGASQMTATTTGTSPPAPGAGAPDAPSMYATPTAATTSTISVRFLRSPAPDRVCKPDIGYEVLGGTFTTWRDVGGFPNAPCDDPDPGYKFSGLAVNTSYVLSIRAYRIANGVKEYSAVSSGTFVTKGVNPPTLSATPIAVTTTSLSIRFVRSGAPDLVCKPDIGYEVLGGSSASWVDVGGFPNAPCTDPDIGYKFTGLAPATTYTVSIRAYRITNGVKEYSPTRSLDYTTAGGGSGTPTGSVNPAAMSPTPTARTTSSISIRFVRSAAPDLVCKPDIGYEVLGGTFTDWRDVGGFPNAPCTDPDIGYKFGGLAAGSVYTLSIRAYRTTNGVKEYSAVSSIAAATLPPVA</sequence>
<dbReference type="GO" id="GO:0000272">
    <property type="term" value="P:polysaccharide catabolic process"/>
    <property type="evidence" value="ECO:0007669"/>
    <property type="project" value="UniProtKB-KW"/>
</dbReference>
<organism evidence="6 7">
    <name type="scientific">Nocardioides glacieisoli</name>
    <dbReference type="NCBI Taxonomy" id="1168730"/>
    <lineage>
        <taxon>Bacteria</taxon>
        <taxon>Bacillati</taxon>
        <taxon>Actinomycetota</taxon>
        <taxon>Actinomycetes</taxon>
        <taxon>Propionibacteriales</taxon>
        <taxon>Nocardioidaceae</taxon>
        <taxon>Nocardioides</taxon>
    </lineage>
</organism>
<dbReference type="InterPro" id="IPR013783">
    <property type="entry name" value="Ig-like_fold"/>
</dbReference>
<accession>A0A4Q2RPF6</accession>
<keyword evidence="2" id="KW-0119">Carbohydrate metabolism</keyword>